<dbReference type="EMBL" id="LXQA010506192">
    <property type="protein sequence ID" value="MCI56052.1"/>
    <property type="molecule type" value="Genomic_DNA"/>
</dbReference>
<reference evidence="1 2" key="1">
    <citation type="journal article" date="2018" name="Front. Plant Sci.">
        <title>Red Clover (Trifolium pratense) and Zigzag Clover (T. medium) - A Picture of Genomic Similarities and Differences.</title>
        <authorList>
            <person name="Dluhosova J."/>
            <person name="Istvanek J."/>
            <person name="Nedelnik J."/>
            <person name="Repkova J."/>
        </authorList>
    </citation>
    <scope>NUCLEOTIDE SEQUENCE [LARGE SCALE GENOMIC DNA]</scope>
    <source>
        <strain evidence="2">cv. 10/8</strain>
        <tissue evidence="1">Leaf</tissue>
    </source>
</reference>
<sequence length="16" mass="1808">IGIAMGRQWLNNQHGI</sequence>
<evidence type="ECO:0000313" key="2">
    <source>
        <dbReference type="Proteomes" id="UP000265520"/>
    </source>
</evidence>
<accession>A0A392T5J7</accession>
<feature type="non-terminal residue" evidence="1">
    <location>
        <position position="1"/>
    </location>
</feature>
<proteinExistence type="predicted"/>
<comment type="caution">
    <text evidence="1">The sequence shown here is derived from an EMBL/GenBank/DDBJ whole genome shotgun (WGS) entry which is preliminary data.</text>
</comment>
<name>A0A392T5J7_9FABA</name>
<dbReference type="AlphaFoldDB" id="A0A392T5J7"/>
<evidence type="ECO:0000313" key="1">
    <source>
        <dbReference type="EMBL" id="MCI56052.1"/>
    </source>
</evidence>
<keyword evidence="2" id="KW-1185">Reference proteome</keyword>
<protein>
    <submittedName>
        <fullName evidence="1">Uncharacterized protein</fullName>
    </submittedName>
</protein>
<dbReference type="Proteomes" id="UP000265520">
    <property type="component" value="Unassembled WGS sequence"/>
</dbReference>
<organism evidence="1 2">
    <name type="scientific">Trifolium medium</name>
    <dbReference type="NCBI Taxonomy" id="97028"/>
    <lineage>
        <taxon>Eukaryota</taxon>
        <taxon>Viridiplantae</taxon>
        <taxon>Streptophyta</taxon>
        <taxon>Embryophyta</taxon>
        <taxon>Tracheophyta</taxon>
        <taxon>Spermatophyta</taxon>
        <taxon>Magnoliopsida</taxon>
        <taxon>eudicotyledons</taxon>
        <taxon>Gunneridae</taxon>
        <taxon>Pentapetalae</taxon>
        <taxon>rosids</taxon>
        <taxon>fabids</taxon>
        <taxon>Fabales</taxon>
        <taxon>Fabaceae</taxon>
        <taxon>Papilionoideae</taxon>
        <taxon>50 kb inversion clade</taxon>
        <taxon>NPAAA clade</taxon>
        <taxon>Hologalegina</taxon>
        <taxon>IRL clade</taxon>
        <taxon>Trifolieae</taxon>
        <taxon>Trifolium</taxon>
    </lineage>
</organism>